<gene>
    <name evidence="1" type="ORF">LCGC14_0611050</name>
</gene>
<sequence length="72" mass="8491">MRRISLLPRWIHRWYAHLLGYFWLPCPICKRKFGGHEITGASVQYSTGLCKCICPACGEEAVQKDKERRRIR</sequence>
<evidence type="ECO:0000313" key="1">
    <source>
        <dbReference type="EMBL" id="KKN52553.1"/>
    </source>
</evidence>
<accession>A0A0F9UG23</accession>
<organism evidence="1">
    <name type="scientific">marine sediment metagenome</name>
    <dbReference type="NCBI Taxonomy" id="412755"/>
    <lineage>
        <taxon>unclassified sequences</taxon>
        <taxon>metagenomes</taxon>
        <taxon>ecological metagenomes</taxon>
    </lineage>
</organism>
<reference evidence="1" key="1">
    <citation type="journal article" date="2015" name="Nature">
        <title>Complex archaea that bridge the gap between prokaryotes and eukaryotes.</title>
        <authorList>
            <person name="Spang A."/>
            <person name="Saw J.H."/>
            <person name="Jorgensen S.L."/>
            <person name="Zaremba-Niedzwiedzka K."/>
            <person name="Martijn J."/>
            <person name="Lind A.E."/>
            <person name="van Eijk R."/>
            <person name="Schleper C."/>
            <person name="Guy L."/>
            <person name="Ettema T.J."/>
        </authorList>
    </citation>
    <scope>NUCLEOTIDE SEQUENCE</scope>
</reference>
<dbReference type="EMBL" id="LAZR01001013">
    <property type="protein sequence ID" value="KKN52553.1"/>
    <property type="molecule type" value="Genomic_DNA"/>
</dbReference>
<protein>
    <submittedName>
        <fullName evidence="1">Uncharacterized protein</fullName>
    </submittedName>
</protein>
<dbReference type="AlphaFoldDB" id="A0A0F9UG23"/>
<proteinExistence type="predicted"/>
<name>A0A0F9UG23_9ZZZZ</name>
<comment type="caution">
    <text evidence="1">The sequence shown here is derived from an EMBL/GenBank/DDBJ whole genome shotgun (WGS) entry which is preliminary data.</text>
</comment>